<gene>
    <name evidence="1" type="ORF">O0236_001795</name>
</gene>
<evidence type="ECO:0000313" key="2">
    <source>
        <dbReference type="Proteomes" id="UP001149860"/>
    </source>
</evidence>
<sequence length="382" mass="43541">MKKIIKLLLLCCGCLFITACGSNKQVQVNVPDQQTNKNVLPKYQLRVTKTDVKRSNQLRDFIQNNLLVKKGIYTNLNNHKQSTEYATGHEMLSESSGMWLTYLALSKQNESFHQFLSQTNKTFGQGSQYSYRYDPDADKQADVNATLDDLRILRSMVIYDAVSKTTHYQKVAARKFAELSQNVIKNGQLTNFYDLKLQKGTDNGSLAYFDLKTLKYFESATKKGRKEYQHQLRVLEHGYLGDVFPLYAASYDWKTKQYSQKALNGSEALEVLLHLAEVGKLKKTSLNWLRLQVDQHQLANTYTVTGQIVDKNQSPANYGLAAMVFANVHDQEYYQKAMKIVWQSQVNEPSSKLNGGIGIVKTNEFYSYNNLVSLLASQMGNH</sequence>
<keyword evidence="1" id="KW-0378">Hydrolase</keyword>
<evidence type="ECO:0000313" key="1">
    <source>
        <dbReference type="EMBL" id="XFD40067.1"/>
    </source>
</evidence>
<accession>A0ACD5DFA3</accession>
<organism evidence="1 2">
    <name type="scientific">Lentilactobacillus terminaliae</name>
    <dbReference type="NCBI Taxonomy" id="3003483"/>
    <lineage>
        <taxon>Bacteria</taxon>
        <taxon>Bacillati</taxon>
        <taxon>Bacillota</taxon>
        <taxon>Bacilli</taxon>
        <taxon>Lactobacillales</taxon>
        <taxon>Lactobacillaceae</taxon>
        <taxon>Lentilactobacillus</taxon>
    </lineage>
</organism>
<protein>
    <submittedName>
        <fullName evidence="1">Glycosyl hydrolase family 8</fullName>
    </submittedName>
</protein>
<proteinExistence type="predicted"/>
<reference evidence="1" key="1">
    <citation type="submission" date="2024-08" db="EMBL/GenBank/DDBJ databases">
        <title>Lentilactobacillus sp. nov., isolated from tree bark.</title>
        <authorList>
            <person name="Phuengjayaem S."/>
            <person name="Tanasupawat S."/>
        </authorList>
    </citation>
    <scope>NUCLEOTIDE SEQUENCE</scope>
    <source>
        <strain evidence="1">SPB1-3</strain>
    </source>
</reference>
<name>A0ACD5DFA3_9LACO</name>
<dbReference type="Proteomes" id="UP001149860">
    <property type="component" value="Chromosome"/>
</dbReference>
<dbReference type="EMBL" id="CP168151">
    <property type="protein sequence ID" value="XFD40067.1"/>
    <property type="molecule type" value="Genomic_DNA"/>
</dbReference>
<keyword evidence="2" id="KW-1185">Reference proteome</keyword>